<comment type="caution">
    <text evidence="4">The sequence shown here is derived from an EMBL/GenBank/DDBJ whole genome shotgun (WGS) entry which is preliminary data.</text>
</comment>
<dbReference type="GO" id="GO:0009289">
    <property type="term" value="C:pilus"/>
    <property type="evidence" value="ECO:0007669"/>
    <property type="project" value="InterPro"/>
</dbReference>
<keyword evidence="5" id="KW-1185">Reference proteome</keyword>
<evidence type="ECO:0000256" key="1">
    <source>
        <dbReference type="ARBA" id="ARBA00009766"/>
    </source>
</evidence>
<proteinExistence type="inferred from homology"/>
<evidence type="ECO:0000256" key="2">
    <source>
        <dbReference type="ARBA" id="ARBA00022729"/>
    </source>
</evidence>
<name>A0A7X3FVP8_9BURK</name>
<dbReference type="AlphaFoldDB" id="A0A7X3FVP8"/>
<protein>
    <recommendedName>
        <fullName evidence="6">Curlin</fullName>
    </recommendedName>
</protein>
<gene>
    <name evidence="4" type="ORF">GPY61_02205</name>
</gene>
<keyword evidence="2 3" id="KW-0732">Signal</keyword>
<dbReference type="GO" id="GO:0007155">
    <property type="term" value="P:cell adhesion"/>
    <property type="evidence" value="ECO:0007669"/>
    <property type="project" value="InterPro"/>
</dbReference>
<evidence type="ECO:0000313" key="5">
    <source>
        <dbReference type="Proteomes" id="UP000443353"/>
    </source>
</evidence>
<dbReference type="RefSeq" id="WP_056128696.1">
    <property type="nucleotide sequence ID" value="NZ_WSES01000001.1"/>
</dbReference>
<comment type="similarity">
    <text evidence="1">Belongs to the CsgA/CsgB family.</text>
</comment>
<feature type="chain" id="PRO_5030578463" description="Curlin" evidence="3">
    <location>
        <begin position="21"/>
        <end position="313"/>
    </location>
</feature>
<evidence type="ECO:0008006" key="6">
    <source>
        <dbReference type="Google" id="ProtNLM"/>
    </source>
</evidence>
<accession>A0A7X3FVP8</accession>
<reference evidence="4 5" key="1">
    <citation type="submission" date="2019-12" db="EMBL/GenBank/DDBJ databases">
        <authorList>
            <person name="Li C."/>
            <person name="Zhao J."/>
        </authorList>
    </citation>
    <scope>NUCLEOTIDE SEQUENCE [LARGE SCALE GENOMIC DNA]</scope>
    <source>
        <strain evidence="4 5">NEAU-DD11</strain>
    </source>
</reference>
<sequence>MKLALSTIALGVGLACASLAASGQTITVTQQGSGNTAAAEQVNTTPEAVIYSSTTASITQIGNDNHVGGPGGTSAGIFQILSPNGGARALVTQTGTGNNAGITQDGRPGPNPPPVTAVITQQGNGNDAAITQTHAVSNDVSIDQNGSANLARLLQVDTGDASFHITQNGTGNTTTAEHLRSSHGGPQVNQTGEGNTVAIYADNLLGPGARITQDGSVNSANVLLIDTDIMLTLSQQGVGNVVNASESGAGFADISQSGNGNIANLTQANGFLKASIVQIGNINGATVNQSGPSEYVANVNQSGSGNWSNVYQH</sequence>
<dbReference type="PROSITE" id="PS51257">
    <property type="entry name" value="PROKAR_LIPOPROTEIN"/>
    <property type="match status" value="1"/>
</dbReference>
<dbReference type="Proteomes" id="UP000443353">
    <property type="component" value="Unassembled WGS sequence"/>
</dbReference>
<dbReference type="InterPro" id="IPR009742">
    <property type="entry name" value="Curlin_rpt"/>
</dbReference>
<feature type="signal peptide" evidence="3">
    <location>
        <begin position="1"/>
        <end position="20"/>
    </location>
</feature>
<evidence type="ECO:0000313" key="4">
    <source>
        <dbReference type="EMBL" id="MVW58738.1"/>
    </source>
</evidence>
<dbReference type="EMBL" id="WSES01000001">
    <property type="protein sequence ID" value="MVW58738.1"/>
    <property type="molecule type" value="Genomic_DNA"/>
</dbReference>
<dbReference type="Pfam" id="PF07012">
    <property type="entry name" value="Curlin_rpt"/>
    <property type="match status" value="1"/>
</dbReference>
<organism evidence="4 5">
    <name type="scientific">Massilia cellulosiltytica</name>
    <dbReference type="NCBI Taxonomy" id="2683234"/>
    <lineage>
        <taxon>Bacteria</taxon>
        <taxon>Pseudomonadati</taxon>
        <taxon>Pseudomonadota</taxon>
        <taxon>Betaproteobacteria</taxon>
        <taxon>Burkholderiales</taxon>
        <taxon>Oxalobacteraceae</taxon>
        <taxon>Telluria group</taxon>
        <taxon>Massilia</taxon>
    </lineage>
</organism>
<evidence type="ECO:0000256" key="3">
    <source>
        <dbReference type="SAM" id="SignalP"/>
    </source>
</evidence>